<dbReference type="EMBL" id="JBHLUB010000031">
    <property type="protein sequence ID" value="MFC0582680.1"/>
    <property type="molecule type" value="Genomic_DNA"/>
</dbReference>
<dbReference type="EC" id="3.2.2.23" evidence="19"/>
<keyword evidence="12 19" id="KW-0456">Lyase</keyword>
<keyword evidence="8 19" id="KW-0378">Hydrolase</keyword>
<evidence type="ECO:0000256" key="9">
    <source>
        <dbReference type="ARBA" id="ARBA00022833"/>
    </source>
</evidence>
<comment type="catalytic activity">
    <reaction evidence="1">
        <text>Hydrolysis of DNA containing ring-opened 7-methylguanine residues, releasing 2,6-diamino-4-hydroxy-5-(N-methyl)formamidopyrimidine.</text>
        <dbReference type="EC" id="3.2.2.23"/>
    </reaction>
</comment>
<dbReference type="SMART" id="SM01232">
    <property type="entry name" value="H2TH"/>
    <property type="match status" value="1"/>
</dbReference>
<dbReference type="SUPFAM" id="SSF81624">
    <property type="entry name" value="N-terminal domain of MutM-like DNA repair proteins"/>
    <property type="match status" value="1"/>
</dbReference>
<evidence type="ECO:0000256" key="14">
    <source>
        <dbReference type="ARBA" id="ARBA00023295"/>
    </source>
</evidence>
<keyword evidence="14 19" id="KW-0326">Glycosidase</keyword>
<dbReference type="NCBIfam" id="TIGR00577">
    <property type="entry name" value="fpg"/>
    <property type="match status" value="1"/>
</dbReference>
<dbReference type="PANTHER" id="PTHR22993">
    <property type="entry name" value="FORMAMIDOPYRIMIDINE-DNA GLYCOSYLASE"/>
    <property type="match status" value="1"/>
</dbReference>
<reference evidence="19 20" key="1">
    <citation type="submission" date="2024-09" db="EMBL/GenBank/DDBJ databases">
        <authorList>
            <person name="Sun Q."/>
            <person name="Mori K."/>
        </authorList>
    </citation>
    <scope>NUCLEOTIDE SEQUENCE [LARGE SCALE GENOMIC DNA]</scope>
    <source>
        <strain evidence="19 20">NCAIM B.02604</strain>
    </source>
</reference>
<dbReference type="SUPFAM" id="SSF46946">
    <property type="entry name" value="S13-like H2TH domain"/>
    <property type="match status" value="1"/>
</dbReference>
<evidence type="ECO:0000256" key="11">
    <source>
        <dbReference type="ARBA" id="ARBA00023204"/>
    </source>
</evidence>
<evidence type="ECO:0000256" key="12">
    <source>
        <dbReference type="ARBA" id="ARBA00023239"/>
    </source>
</evidence>
<evidence type="ECO:0000256" key="1">
    <source>
        <dbReference type="ARBA" id="ARBA00001668"/>
    </source>
</evidence>
<keyword evidence="9" id="KW-0862">Zinc</keyword>
<evidence type="ECO:0000256" key="6">
    <source>
        <dbReference type="ARBA" id="ARBA00022763"/>
    </source>
</evidence>
<comment type="similarity">
    <text evidence="3">Belongs to the FPG family.</text>
</comment>
<dbReference type="GO" id="GO:0140078">
    <property type="term" value="F:class I DNA-(apurinic or apyrimidinic site) endonuclease activity"/>
    <property type="evidence" value="ECO:0007669"/>
    <property type="project" value="UniProtKB-EC"/>
</dbReference>
<dbReference type="InterPro" id="IPR035937">
    <property type="entry name" value="FPG_N"/>
</dbReference>
<organism evidence="19 20">
    <name type="scientific">Micrococcoides hystricis</name>
    <dbReference type="NCBI Taxonomy" id="1572761"/>
    <lineage>
        <taxon>Bacteria</taxon>
        <taxon>Bacillati</taxon>
        <taxon>Actinomycetota</taxon>
        <taxon>Actinomycetes</taxon>
        <taxon>Micrococcales</taxon>
        <taxon>Micrococcaceae</taxon>
        <taxon>Micrococcoides</taxon>
    </lineage>
</organism>
<dbReference type="SUPFAM" id="SSF57716">
    <property type="entry name" value="Glucocorticoid receptor-like (DNA-binding domain)"/>
    <property type="match status" value="1"/>
</dbReference>
<evidence type="ECO:0000256" key="3">
    <source>
        <dbReference type="ARBA" id="ARBA00009409"/>
    </source>
</evidence>
<dbReference type="PANTHER" id="PTHR22993:SF9">
    <property type="entry name" value="FORMAMIDOPYRIMIDINE-DNA GLYCOSYLASE"/>
    <property type="match status" value="1"/>
</dbReference>
<evidence type="ECO:0000256" key="2">
    <source>
        <dbReference type="ARBA" id="ARBA00001947"/>
    </source>
</evidence>
<comment type="caution">
    <text evidence="19">The sequence shown here is derived from an EMBL/GenBank/DDBJ whole genome shotgun (WGS) entry which is preliminary data.</text>
</comment>
<dbReference type="GO" id="GO:0008534">
    <property type="term" value="F:oxidized purine nucleobase lesion DNA N-glycosylase activity"/>
    <property type="evidence" value="ECO:0007669"/>
    <property type="project" value="UniProtKB-EC"/>
</dbReference>
<evidence type="ECO:0000256" key="4">
    <source>
        <dbReference type="ARBA" id="ARBA00011245"/>
    </source>
</evidence>
<dbReference type="NCBIfam" id="NF002211">
    <property type="entry name" value="PRK01103.1"/>
    <property type="match status" value="1"/>
</dbReference>
<dbReference type="Pfam" id="PF01149">
    <property type="entry name" value="Fapy_DNA_glyco"/>
    <property type="match status" value="1"/>
</dbReference>
<dbReference type="CDD" id="cd08966">
    <property type="entry name" value="EcFpg-like_N"/>
    <property type="match status" value="1"/>
</dbReference>
<dbReference type="InterPro" id="IPR020629">
    <property type="entry name" value="FPG_Glyclase"/>
</dbReference>
<accession>A0ABV6PC34</accession>
<keyword evidence="13" id="KW-0511">Multifunctional enzyme</keyword>
<protein>
    <submittedName>
        <fullName evidence="19">Bifunctional DNA-formamidopyrimidine glycosylase/DNA-(Apurinic or apyrimidinic site) lyase</fullName>
        <ecNumber evidence="19">3.2.2.23</ecNumber>
        <ecNumber evidence="19">4.2.99.18</ecNumber>
    </submittedName>
</protein>
<dbReference type="Proteomes" id="UP001589862">
    <property type="component" value="Unassembled WGS sequence"/>
</dbReference>
<dbReference type="Gene3D" id="1.10.8.50">
    <property type="match status" value="1"/>
</dbReference>
<dbReference type="Pfam" id="PF06831">
    <property type="entry name" value="H2TH"/>
    <property type="match status" value="1"/>
</dbReference>
<keyword evidence="7 16" id="KW-0863">Zinc-finger</keyword>
<comment type="subunit">
    <text evidence="4">Monomer.</text>
</comment>
<evidence type="ECO:0000313" key="20">
    <source>
        <dbReference type="Proteomes" id="UP001589862"/>
    </source>
</evidence>
<evidence type="ECO:0000313" key="19">
    <source>
        <dbReference type="EMBL" id="MFC0582680.1"/>
    </source>
</evidence>
<keyword evidence="10" id="KW-0238">DNA-binding</keyword>
<keyword evidence="20" id="KW-1185">Reference proteome</keyword>
<dbReference type="EC" id="4.2.99.18" evidence="19"/>
<evidence type="ECO:0000259" key="17">
    <source>
        <dbReference type="PROSITE" id="PS51066"/>
    </source>
</evidence>
<keyword evidence="5" id="KW-0479">Metal-binding</keyword>
<keyword evidence="11" id="KW-0234">DNA repair</keyword>
<dbReference type="Gene3D" id="3.20.190.10">
    <property type="entry name" value="MutM-like, N-terminal"/>
    <property type="match status" value="1"/>
</dbReference>
<evidence type="ECO:0000256" key="15">
    <source>
        <dbReference type="ARBA" id="ARBA00044632"/>
    </source>
</evidence>
<evidence type="ECO:0000256" key="8">
    <source>
        <dbReference type="ARBA" id="ARBA00022801"/>
    </source>
</evidence>
<dbReference type="RefSeq" id="WP_377460019.1">
    <property type="nucleotide sequence ID" value="NZ_JBHLUB010000031.1"/>
</dbReference>
<evidence type="ECO:0000256" key="16">
    <source>
        <dbReference type="PROSITE-ProRule" id="PRU00391"/>
    </source>
</evidence>
<dbReference type="InterPro" id="IPR000214">
    <property type="entry name" value="Znf_DNA_glyclase/AP_lyase"/>
</dbReference>
<dbReference type="InterPro" id="IPR010979">
    <property type="entry name" value="Ribosomal_uS13-like_H2TH"/>
</dbReference>
<evidence type="ECO:0000256" key="7">
    <source>
        <dbReference type="ARBA" id="ARBA00022771"/>
    </source>
</evidence>
<keyword evidence="6" id="KW-0227">DNA damage</keyword>
<sequence>MPELPEVEVVRTGLKNWLMGATITDVQVLDQRSIRRHQAGVEDFLSQVENSTITNISRRGKYLWFTLDTDHGPVALVTHLGMSGQLLLKSGQQRYQQLVQDPDPALAAQLKHLKVLLTCTGTDGTSLELWFVDQRIFGGLFVDTLIQTDDGAPAGQAEVAESLIPAQIAHIARDPLDQHFDSERLYRALRKKNTGLKRALLDQSLISGIGNIYADEALYEAKLHYQRRTAHLTRREVTTVVAALKEILLRSLAAGGTSFDALYVDVSGTPGYFARDLEAYGRENQACRRCQRNGEQQLIRREAFMNRSSYYCPKCQPRPRNRHA</sequence>
<comment type="catalytic activity">
    <reaction evidence="15">
        <text>2'-deoxyribonucleotide-(2'-deoxyribose 5'-phosphate)-2'-deoxyribonucleotide-DNA = a 3'-end 2'-deoxyribonucleotide-(2,3-dehydro-2,3-deoxyribose 5'-phosphate)-DNA + a 5'-end 5'-phospho-2'-deoxyribonucleoside-DNA + H(+)</text>
        <dbReference type="Rhea" id="RHEA:66592"/>
        <dbReference type="Rhea" id="RHEA-COMP:13180"/>
        <dbReference type="Rhea" id="RHEA-COMP:16897"/>
        <dbReference type="Rhea" id="RHEA-COMP:17067"/>
        <dbReference type="ChEBI" id="CHEBI:15378"/>
        <dbReference type="ChEBI" id="CHEBI:136412"/>
        <dbReference type="ChEBI" id="CHEBI:157695"/>
        <dbReference type="ChEBI" id="CHEBI:167181"/>
        <dbReference type="EC" id="4.2.99.18"/>
    </reaction>
</comment>
<comment type="cofactor">
    <cofactor evidence="2">
        <name>Zn(2+)</name>
        <dbReference type="ChEBI" id="CHEBI:29105"/>
    </cofactor>
</comment>
<dbReference type="PROSITE" id="PS51068">
    <property type="entry name" value="FPG_CAT"/>
    <property type="match status" value="1"/>
</dbReference>
<dbReference type="InterPro" id="IPR012319">
    <property type="entry name" value="FPG_cat"/>
</dbReference>
<evidence type="ECO:0000256" key="13">
    <source>
        <dbReference type="ARBA" id="ARBA00023268"/>
    </source>
</evidence>
<evidence type="ECO:0000256" key="5">
    <source>
        <dbReference type="ARBA" id="ARBA00022723"/>
    </source>
</evidence>
<dbReference type="InterPro" id="IPR015886">
    <property type="entry name" value="H2TH_FPG"/>
</dbReference>
<dbReference type="SMART" id="SM00898">
    <property type="entry name" value="Fapy_DNA_glyco"/>
    <property type="match status" value="1"/>
</dbReference>
<gene>
    <name evidence="19" type="primary">mutM</name>
    <name evidence="19" type="ORF">ACFFFR_09870</name>
</gene>
<feature type="domain" description="FPG-type" evidence="17">
    <location>
        <begin position="278"/>
        <end position="317"/>
    </location>
</feature>
<proteinExistence type="inferred from homology"/>
<evidence type="ECO:0000256" key="10">
    <source>
        <dbReference type="ARBA" id="ARBA00023125"/>
    </source>
</evidence>
<evidence type="ECO:0000259" key="18">
    <source>
        <dbReference type="PROSITE" id="PS51068"/>
    </source>
</evidence>
<name>A0ABV6PC34_9MICC</name>
<feature type="domain" description="Formamidopyrimidine-DNA glycosylase catalytic" evidence="18">
    <location>
        <begin position="2"/>
        <end position="138"/>
    </location>
</feature>
<dbReference type="PROSITE" id="PS51066">
    <property type="entry name" value="ZF_FPG_2"/>
    <property type="match status" value="1"/>
</dbReference>